<evidence type="ECO:0000313" key="3">
    <source>
        <dbReference type="Proteomes" id="UP000807370"/>
    </source>
</evidence>
<dbReference type="EMBL" id="JACCHP010000064">
    <property type="protein sequence ID" value="MBH5403209.1"/>
    <property type="molecule type" value="Genomic_DNA"/>
</dbReference>
<gene>
    <name evidence="2" type="ORF">HZZ13_36310</name>
</gene>
<organism evidence="2 3">
    <name type="scientific">Bradyrhizobium agreste</name>
    <dbReference type="NCBI Taxonomy" id="2751811"/>
    <lineage>
        <taxon>Bacteria</taxon>
        <taxon>Pseudomonadati</taxon>
        <taxon>Pseudomonadota</taxon>
        <taxon>Alphaproteobacteria</taxon>
        <taxon>Hyphomicrobiales</taxon>
        <taxon>Nitrobacteraceae</taxon>
        <taxon>Bradyrhizobium</taxon>
    </lineage>
</organism>
<keyword evidence="3" id="KW-1185">Reference proteome</keyword>
<dbReference type="RefSeq" id="WP_197964213.1">
    <property type="nucleotide sequence ID" value="NZ_JACCHP010000064.1"/>
</dbReference>
<evidence type="ECO:0000259" key="1">
    <source>
        <dbReference type="Pfam" id="PF02371"/>
    </source>
</evidence>
<protein>
    <submittedName>
        <fullName evidence="2">Transposase</fullName>
    </submittedName>
</protein>
<dbReference type="PANTHER" id="PTHR33055:SF3">
    <property type="entry name" value="PUTATIVE TRANSPOSASE FOR IS117-RELATED"/>
    <property type="match status" value="1"/>
</dbReference>
<reference evidence="2 3" key="1">
    <citation type="submission" date="2020-07" db="EMBL/GenBank/DDBJ databases">
        <title>Bradyrhizobium diversity isolated from nodules of indigenous legumes of Western Australia.</title>
        <authorList>
            <person name="Klepa M.S."/>
        </authorList>
    </citation>
    <scope>NUCLEOTIDE SEQUENCE [LARGE SCALE GENOMIC DNA]</scope>
    <source>
        <strain evidence="2 3">CNPSo 4010</strain>
    </source>
</reference>
<name>A0ABS0Q151_9BRAD</name>
<evidence type="ECO:0000313" key="2">
    <source>
        <dbReference type="EMBL" id="MBH5403209.1"/>
    </source>
</evidence>
<proteinExistence type="predicted"/>
<dbReference type="Pfam" id="PF02371">
    <property type="entry name" value="Transposase_20"/>
    <property type="match status" value="1"/>
</dbReference>
<feature type="domain" description="Transposase IS116/IS110/IS902 C-terminal" evidence="1">
    <location>
        <begin position="196"/>
        <end position="272"/>
    </location>
</feature>
<feature type="non-terminal residue" evidence="2">
    <location>
        <position position="1"/>
    </location>
</feature>
<dbReference type="Proteomes" id="UP000807370">
    <property type="component" value="Unassembled WGS sequence"/>
</dbReference>
<sequence length="279" mass="31681">LAFELSKAKWKLGVLLPGSQKLSRYTIGGGDLVALAARLADVRKKAAADGRPIRILSCYEAGLDGHWLHRWLAQQGVINHEIDPSSIEVNRRARRAKTDRIDLEKLMRTFLAYLRGEPRVCSIVHVPTVEDEDRKRRTRERERLIKERTAHINRIRGLLHGQGIRDVQPLARSFIAWLSKLRAAQPGSPEARISQLIELKGIGPVGGQELVNEVFYRAFNNRRQVGSYFGLTGTPYDSGERSREQGISKAGNRRARELAIELAWLWTVHQPDSALTRWF</sequence>
<accession>A0ABS0Q151</accession>
<dbReference type="InterPro" id="IPR047650">
    <property type="entry name" value="Transpos_IS110"/>
</dbReference>
<dbReference type="PANTHER" id="PTHR33055">
    <property type="entry name" value="TRANSPOSASE FOR INSERTION SEQUENCE ELEMENT IS1111A"/>
    <property type="match status" value="1"/>
</dbReference>
<comment type="caution">
    <text evidence="2">The sequence shown here is derived from an EMBL/GenBank/DDBJ whole genome shotgun (WGS) entry which is preliminary data.</text>
</comment>
<dbReference type="InterPro" id="IPR003346">
    <property type="entry name" value="Transposase_20"/>
</dbReference>
<feature type="non-terminal residue" evidence="2">
    <location>
        <position position="279"/>
    </location>
</feature>